<comment type="caution">
    <text evidence="1">The sequence shown here is derived from an EMBL/GenBank/DDBJ whole genome shotgun (WGS) entry which is preliminary data.</text>
</comment>
<accession>A0A6A6KQ47</accession>
<dbReference type="EMBL" id="JAAGAX010000015">
    <property type="protein sequence ID" value="KAF2290654.1"/>
    <property type="molecule type" value="Genomic_DNA"/>
</dbReference>
<sequence length="206" mass="22237">MSACFRVSSCHALAFKCCSKWTWSWCRPSNIHQTIRVPGEAQHSEKNICLRRAPKDEQLGLLFKPTRSCIDQNPFANDPSNSSFLMISSGIAEYIVEENDGGEETAPVMHWSLSVAASGLGASSGPSNIHQTIVEENDGGEGCSLDGRHLYCKLRALKDEQLGTRLMLALETAPIIHQPSSVATSGLGAGARTSDIHQTIGVAREA</sequence>
<organism evidence="1 2">
    <name type="scientific">Hevea brasiliensis</name>
    <name type="common">Para rubber tree</name>
    <name type="synonym">Siphonia brasiliensis</name>
    <dbReference type="NCBI Taxonomy" id="3981"/>
    <lineage>
        <taxon>Eukaryota</taxon>
        <taxon>Viridiplantae</taxon>
        <taxon>Streptophyta</taxon>
        <taxon>Embryophyta</taxon>
        <taxon>Tracheophyta</taxon>
        <taxon>Spermatophyta</taxon>
        <taxon>Magnoliopsida</taxon>
        <taxon>eudicotyledons</taxon>
        <taxon>Gunneridae</taxon>
        <taxon>Pentapetalae</taxon>
        <taxon>rosids</taxon>
        <taxon>fabids</taxon>
        <taxon>Malpighiales</taxon>
        <taxon>Euphorbiaceae</taxon>
        <taxon>Crotonoideae</taxon>
        <taxon>Micrandreae</taxon>
        <taxon>Hevea</taxon>
    </lineage>
</organism>
<evidence type="ECO:0000313" key="1">
    <source>
        <dbReference type="EMBL" id="KAF2290654.1"/>
    </source>
</evidence>
<name>A0A6A6KQ47_HEVBR</name>
<keyword evidence="2" id="KW-1185">Reference proteome</keyword>
<reference evidence="1 2" key="1">
    <citation type="journal article" date="2020" name="Mol. Plant">
        <title>The Chromosome-Based Rubber Tree Genome Provides New Insights into Spurge Genome Evolution and Rubber Biosynthesis.</title>
        <authorList>
            <person name="Liu J."/>
            <person name="Shi C."/>
            <person name="Shi C.C."/>
            <person name="Li W."/>
            <person name="Zhang Q.J."/>
            <person name="Zhang Y."/>
            <person name="Li K."/>
            <person name="Lu H.F."/>
            <person name="Shi C."/>
            <person name="Zhu S.T."/>
            <person name="Xiao Z.Y."/>
            <person name="Nan H."/>
            <person name="Yue Y."/>
            <person name="Zhu X.G."/>
            <person name="Wu Y."/>
            <person name="Hong X.N."/>
            <person name="Fan G.Y."/>
            <person name="Tong Y."/>
            <person name="Zhang D."/>
            <person name="Mao C.L."/>
            <person name="Liu Y.L."/>
            <person name="Hao S.J."/>
            <person name="Liu W.Q."/>
            <person name="Lv M.Q."/>
            <person name="Zhang H.B."/>
            <person name="Liu Y."/>
            <person name="Hu-Tang G.R."/>
            <person name="Wang J.P."/>
            <person name="Wang J.H."/>
            <person name="Sun Y.H."/>
            <person name="Ni S.B."/>
            <person name="Chen W.B."/>
            <person name="Zhang X.C."/>
            <person name="Jiao Y.N."/>
            <person name="Eichler E.E."/>
            <person name="Li G.H."/>
            <person name="Liu X."/>
            <person name="Gao L.Z."/>
        </authorList>
    </citation>
    <scope>NUCLEOTIDE SEQUENCE [LARGE SCALE GENOMIC DNA]</scope>
    <source>
        <strain evidence="2">cv. GT1</strain>
        <tissue evidence="1">Leaf</tissue>
    </source>
</reference>
<dbReference type="Proteomes" id="UP000467840">
    <property type="component" value="Chromosome 2"/>
</dbReference>
<protein>
    <submittedName>
        <fullName evidence="1">Uncharacterized protein</fullName>
    </submittedName>
</protein>
<proteinExistence type="predicted"/>
<evidence type="ECO:0000313" key="2">
    <source>
        <dbReference type="Proteomes" id="UP000467840"/>
    </source>
</evidence>
<dbReference type="AlphaFoldDB" id="A0A6A6KQ47"/>
<gene>
    <name evidence="1" type="ORF">GH714_014892</name>
</gene>